<evidence type="ECO:0000313" key="1">
    <source>
        <dbReference type="EMBL" id="OJT14626.1"/>
    </source>
</evidence>
<accession>A0A1M2W492</accession>
<gene>
    <name evidence="1" type="ORF">TRAPUB_8872</name>
</gene>
<evidence type="ECO:0000313" key="2">
    <source>
        <dbReference type="Proteomes" id="UP000184267"/>
    </source>
</evidence>
<dbReference type="Proteomes" id="UP000184267">
    <property type="component" value="Unassembled WGS sequence"/>
</dbReference>
<name>A0A1M2W492_TRAPU</name>
<reference evidence="1 2" key="1">
    <citation type="submission" date="2016-10" db="EMBL/GenBank/DDBJ databases">
        <title>Genome sequence of the basidiomycete white-rot fungus Trametes pubescens.</title>
        <authorList>
            <person name="Makela M.R."/>
            <person name="Granchi Z."/>
            <person name="Peng M."/>
            <person name="De Vries R.P."/>
            <person name="Grigoriev I."/>
            <person name="Riley R."/>
            <person name="Hilden K."/>
        </authorList>
    </citation>
    <scope>NUCLEOTIDE SEQUENCE [LARGE SCALE GENOMIC DNA]</scope>
    <source>
        <strain evidence="1 2">FBCC735</strain>
    </source>
</reference>
<protein>
    <submittedName>
        <fullName evidence="1">Uncharacterized protein</fullName>
    </submittedName>
</protein>
<dbReference type="EMBL" id="MNAD01000276">
    <property type="protein sequence ID" value="OJT14626.1"/>
    <property type="molecule type" value="Genomic_DNA"/>
</dbReference>
<proteinExistence type="predicted"/>
<dbReference type="AlphaFoldDB" id="A0A1M2W492"/>
<keyword evidence="2" id="KW-1185">Reference proteome</keyword>
<sequence length="92" mass="9887">MPSPVVGFQTKKTQPEGRGHCLVHVFQDCVETDNVTLSRVSAERLTRGSAPIGCKSLPRSDDIVQGAPYVFIPDKEGAQHVPYGASHARSAV</sequence>
<organism evidence="1 2">
    <name type="scientific">Trametes pubescens</name>
    <name type="common">White-rot fungus</name>
    <dbReference type="NCBI Taxonomy" id="154538"/>
    <lineage>
        <taxon>Eukaryota</taxon>
        <taxon>Fungi</taxon>
        <taxon>Dikarya</taxon>
        <taxon>Basidiomycota</taxon>
        <taxon>Agaricomycotina</taxon>
        <taxon>Agaricomycetes</taxon>
        <taxon>Polyporales</taxon>
        <taxon>Polyporaceae</taxon>
        <taxon>Trametes</taxon>
    </lineage>
</organism>
<comment type="caution">
    <text evidence="1">The sequence shown here is derived from an EMBL/GenBank/DDBJ whole genome shotgun (WGS) entry which is preliminary data.</text>
</comment>